<protein>
    <submittedName>
        <fullName evidence="2">Uncharacterized protein</fullName>
    </submittedName>
</protein>
<evidence type="ECO:0000313" key="3">
    <source>
        <dbReference type="Proteomes" id="UP001595075"/>
    </source>
</evidence>
<evidence type="ECO:0000313" key="2">
    <source>
        <dbReference type="EMBL" id="KAL2061756.1"/>
    </source>
</evidence>
<organism evidence="2 3">
    <name type="scientific">Oculimacula yallundae</name>
    <dbReference type="NCBI Taxonomy" id="86028"/>
    <lineage>
        <taxon>Eukaryota</taxon>
        <taxon>Fungi</taxon>
        <taxon>Dikarya</taxon>
        <taxon>Ascomycota</taxon>
        <taxon>Pezizomycotina</taxon>
        <taxon>Leotiomycetes</taxon>
        <taxon>Helotiales</taxon>
        <taxon>Ploettnerulaceae</taxon>
        <taxon>Oculimacula</taxon>
    </lineage>
</organism>
<dbReference type="EMBL" id="JAZHXI010000018">
    <property type="protein sequence ID" value="KAL2061756.1"/>
    <property type="molecule type" value="Genomic_DNA"/>
</dbReference>
<name>A0ABR4BXB0_9HELO</name>
<feature type="region of interest" description="Disordered" evidence="1">
    <location>
        <begin position="1"/>
        <end position="58"/>
    </location>
</feature>
<feature type="compositionally biased region" description="Polar residues" evidence="1">
    <location>
        <begin position="16"/>
        <end position="25"/>
    </location>
</feature>
<proteinExistence type="predicted"/>
<dbReference type="Proteomes" id="UP001595075">
    <property type="component" value="Unassembled WGS sequence"/>
</dbReference>
<feature type="non-terminal residue" evidence="2">
    <location>
        <position position="103"/>
    </location>
</feature>
<feature type="compositionally biased region" description="Basic and acidic residues" evidence="1">
    <location>
        <begin position="46"/>
        <end position="55"/>
    </location>
</feature>
<accession>A0ABR4BXB0</accession>
<evidence type="ECO:0000256" key="1">
    <source>
        <dbReference type="SAM" id="MobiDB-lite"/>
    </source>
</evidence>
<feature type="compositionally biased region" description="Basic and acidic residues" evidence="1">
    <location>
        <begin position="1"/>
        <end position="15"/>
    </location>
</feature>
<reference evidence="2 3" key="1">
    <citation type="journal article" date="2024" name="Commun. Biol.">
        <title>Comparative genomic analysis of thermophilic fungi reveals convergent evolutionary adaptations and gene losses.</title>
        <authorList>
            <person name="Steindorff A.S."/>
            <person name="Aguilar-Pontes M.V."/>
            <person name="Robinson A.J."/>
            <person name="Andreopoulos B."/>
            <person name="LaButti K."/>
            <person name="Kuo A."/>
            <person name="Mondo S."/>
            <person name="Riley R."/>
            <person name="Otillar R."/>
            <person name="Haridas S."/>
            <person name="Lipzen A."/>
            <person name="Grimwood J."/>
            <person name="Schmutz J."/>
            <person name="Clum A."/>
            <person name="Reid I.D."/>
            <person name="Moisan M.C."/>
            <person name="Butler G."/>
            <person name="Nguyen T.T.M."/>
            <person name="Dewar K."/>
            <person name="Conant G."/>
            <person name="Drula E."/>
            <person name="Henrissat B."/>
            <person name="Hansel C."/>
            <person name="Singer S."/>
            <person name="Hutchinson M.I."/>
            <person name="de Vries R.P."/>
            <person name="Natvig D.O."/>
            <person name="Powell A.J."/>
            <person name="Tsang A."/>
            <person name="Grigoriev I.V."/>
        </authorList>
    </citation>
    <scope>NUCLEOTIDE SEQUENCE [LARGE SCALE GENOMIC DNA]</scope>
    <source>
        <strain evidence="2 3">CBS 494.80</strain>
    </source>
</reference>
<sequence length="103" mass="11961">MRRRGCHEYVTEREPQTQPKSSESLSGAWLLGFSPDERSGSAPSPQEEKNRDGRPRALLRRCGPFHETRKLGRKRDYEIFDEGNFFFLLQVYLGLSTRSRRSG</sequence>
<keyword evidence="3" id="KW-1185">Reference proteome</keyword>
<comment type="caution">
    <text evidence="2">The sequence shown here is derived from an EMBL/GenBank/DDBJ whole genome shotgun (WGS) entry which is preliminary data.</text>
</comment>
<gene>
    <name evidence="2" type="ORF">VTL71DRAFT_7134</name>
</gene>